<accession>A0A9W9VCK6</accession>
<evidence type="ECO:0000313" key="4">
    <source>
        <dbReference type="Proteomes" id="UP001147752"/>
    </source>
</evidence>
<evidence type="ECO:0000256" key="2">
    <source>
        <dbReference type="SAM" id="Phobius"/>
    </source>
</evidence>
<reference evidence="3" key="2">
    <citation type="journal article" date="2023" name="IMA Fungus">
        <title>Comparative genomic study of the Penicillium genus elucidates a diverse pangenome and 15 lateral gene transfer events.</title>
        <authorList>
            <person name="Petersen C."/>
            <person name="Sorensen T."/>
            <person name="Nielsen M.R."/>
            <person name="Sondergaard T.E."/>
            <person name="Sorensen J.L."/>
            <person name="Fitzpatrick D.A."/>
            <person name="Frisvad J.C."/>
            <person name="Nielsen K.L."/>
        </authorList>
    </citation>
    <scope>NUCLEOTIDE SEQUENCE</scope>
    <source>
        <strain evidence="3">IBT 3081</strain>
    </source>
</reference>
<feature type="region of interest" description="Disordered" evidence="1">
    <location>
        <begin position="1"/>
        <end position="31"/>
    </location>
</feature>
<gene>
    <name evidence="3" type="ORF">N7517_006581</name>
</gene>
<keyword evidence="2" id="KW-0472">Membrane</keyword>
<name>A0A9W9VCK6_9EURO</name>
<reference evidence="3" key="1">
    <citation type="submission" date="2022-12" db="EMBL/GenBank/DDBJ databases">
        <authorList>
            <person name="Petersen C."/>
        </authorList>
    </citation>
    <scope>NUCLEOTIDE SEQUENCE</scope>
    <source>
        <strain evidence="3">IBT 3081</strain>
    </source>
</reference>
<feature type="transmembrane region" description="Helical" evidence="2">
    <location>
        <begin position="51"/>
        <end position="74"/>
    </location>
</feature>
<dbReference type="RefSeq" id="XP_056580561.1">
    <property type="nucleotide sequence ID" value="XM_056724311.1"/>
</dbReference>
<dbReference type="AlphaFoldDB" id="A0A9W9VCK6"/>
<dbReference type="GeneID" id="81463494"/>
<dbReference type="EMBL" id="JAPZBT010000002">
    <property type="protein sequence ID" value="KAJ5374575.1"/>
    <property type="molecule type" value="Genomic_DNA"/>
</dbReference>
<sequence length="77" mass="8185">MLLASAKLSDLLSGGKSESGEKLPPDGEPPTTFEILNLTPIRRHSQPLVDCVAFIRSSAIVPIHLLSAMLALFMGSP</sequence>
<proteinExistence type="predicted"/>
<feature type="compositionally biased region" description="Low complexity" evidence="1">
    <location>
        <begin position="1"/>
        <end position="16"/>
    </location>
</feature>
<keyword evidence="4" id="KW-1185">Reference proteome</keyword>
<dbReference type="Proteomes" id="UP001147752">
    <property type="component" value="Unassembled WGS sequence"/>
</dbReference>
<evidence type="ECO:0000313" key="3">
    <source>
        <dbReference type="EMBL" id="KAJ5374575.1"/>
    </source>
</evidence>
<organism evidence="3 4">
    <name type="scientific">Penicillium concentricum</name>
    <dbReference type="NCBI Taxonomy" id="293559"/>
    <lineage>
        <taxon>Eukaryota</taxon>
        <taxon>Fungi</taxon>
        <taxon>Dikarya</taxon>
        <taxon>Ascomycota</taxon>
        <taxon>Pezizomycotina</taxon>
        <taxon>Eurotiomycetes</taxon>
        <taxon>Eurotiomycetidae</taxon>
        <taxon>Eurotiales</taxon>
        <taxon>Aspergillaceae</taxon>
        <taxon>Penicillium</taxon>
    </lineage>
</organism>
<keyword evidence="2" id="KW-1133">Transmembrane helix</keyword>
<evidence type="ECO:0000256" key="1">
    <source>
        <dbReference type="SAM" id="MobiDB-lite"/>
    </source>
</evidence>
<keyword evidence="2" id="KW-0812">Transmembrane</keyword>
<comment type="caution">
    <text evidence="3">The sequence shown here is derived from an EMBL/GenBank/DDBJ whole genome shotgun (WGS) entry which is preliminary data.</text>
</comment>
<protein>
    <submittedName>
        <fullName evidence="3">Uncharacterized protein</fullName>
    </submittedName>
</protein>